<evidence type="ECO:0000313" key="6">
    <source>
        <dbReference type="EMBL" id="GGF29992.1"/>
    </source>
</evidence>
<reference evidence="6" key="2">
    <citation type="submission" date="2020-09" db="EMBL/GenBank/DDBJ databases">
        <authorList>
            <person name="Sun Q."/>
            <person name="Zhou Y."/>
        </authorList>
    </citation>
    <scope>NUCLEOTIDE SEQUENCE</scope>
    <source>
        <strain evidence="6">CGMCC 1.15725</strain>
    </source>
</reference>
<dbReference type="RefSeq" id="WP_189049023.1">
    <property type="nucleotide sequence ID" value="NZ_BMJQ01000010.1"/>
</dbReference>
<evidence type="ECO:0000256" key="5">
    <source>
        <dbReference type="SAM" id="Phobius"/>
    </source>
</evidence>
<organism evidence="6 7">
    <name type="scientific">Aliidongia dinghuensis</name>
    <dbReference type="NCBI Taxonomy" id="1867774"/>
    <lineage>
        <taxon>Bacteria</taxon>
        <taxon>Pseudomonadati</taxon>
        <taxon>Pseudomonadota</taxon>
        <taxon>Alphaproteobacteria</taxon>
        <taxon>Rhodospirillales</taxon>
        <taxon>Dongiaceae</taxon>
        <taxon>Aliidongia</taxon>
    </lineage>
</organism>
<evidence type="ECO:0000256" key="3">
    <source>
        <dbReference type="ARBA" id="ARBA00022989"/>
    </source>
</evidence>
<evidence type="ECO:0000256" key="4">
    <source>
        <dbReference type="ARBA" id="ARBA00023136"/>
    </source>
</evidence>
<name>A0A8J2YW97_9PROT</name>
<evidence type="ECO:0000256" key="2">
    <source>
        <dbReference type="ARBA" id="ARBA00022692"/>
    </source>
</evidence>
<comment type="caution">
    <text evidence="6">The sequence shown here is derived from an EMBL/GenBank/DDBJ whole genome shotgun (WGS) entry which is preliminary data.</text>
</comment>
<accession>A0A8J2YW97</accession>
<proteinExistence type="predicted"/>
<dbReference type="InterPro" id="IPR012451">
    <property type="entry name" value="DUF1656"/>
</dbReference>
<protein>
    <recommendedName>
        <fullName evidence="8">DUF1656 domain-containing protein</fullName>
    </recommendedName>
</protein>
<dbReference type="EMBL" id="BMJQ01000010">
    <property type="protein sequence ID" value="GGF29992.1"/>
    <property type="molecule type" value="Genomic_DNA"/>
</dbReference>
<evidence type="ECO:0008006" key="8">
    <source>
        <dbReference type="Google" id="ProtNLM"/>
    </source>
</evidence>
<dbReference type="Pfam" id="PF07869">
    <property type="entry name" value="DUF1656"/>
    <property type="match status" value="1"/>
</dbReference>
<evidence type="ECO:0000313" key="7">
    <source>
        <dbReference type="Proteomes" id="UP000646365"/>
    </source>
</evidence>
<evidence type="ECO:0000256" key="1">
    <source>
        <dbReference type="ARBA" id="ARBA00022475"/>
    </source>
</evidence>
<dbReference type="AlphaFoldDB" id="A0A8J2YW97"/>
<keyword evidence="1" id="KW-1003">Cell membrane</keyword>
<dbReference type="Proteomes" id="UP000646365">
    <property type="component" value="Unassembled WGS sequence"/>
</dbReference>
<sequence length="67" mass="7474">MISELDVAGIYMAPIVAFVLAAVPIFIVIRVVLTRLGFWRAIWHPALFEVALFLSILSLLVLLWPAP</sequence>
<keyword evidence="3 5" id="KW-1133">Transmembrane helix</keyword>
<keyword evidence="2 5" id="KW-0812">Transmembrane</keyword>
<keyword evidence="7" id="KW-1185">Reference proteome</keyword>
<feature type="transmembrane region" description="Helical" evidence="5">
    <location>
        <begin position="45"/>
        <end position="66"/>
    </location>
</feature>
<gene>
    <name evidence="6" type="ORF">GCM10011611_40080</name>
</gene>
<feature type="transmembrane region" description="Helical" evidence="5">
    <location>
        <begin position="12"/>
        <end position="33"/>
    </location>
</feature>
<keyword evidence="4 5" id="KW-0472">Membrane</keyword>
<reference evidence="6" key="1">
    <citation type="journal article" date="2014" name="Int. J. Syst. Evol. Microbiol.">
        <title>Complete genome sequence of Corynebacterium casei LMG S-19264T (=DSM 44701T), isolated from a smear-ripened cheese.</title>
        <authorList>
            <consortium name="US DOE Joint Genome Institute (JGI-PGF)"/>
            <person name="Walter F."/>
            <person name="Albersmeier A."/>
            <person name="Kalinowski J."/>
            <person name="Ruckert C."/>
        </authorList>
    </citation>
    <scope>NUCLEOTIDE SEQUENCE</scope>
    <source>
        <strain evidence="6">CGMCC 1.15725</strain>
    </source>
</reference>